<name>W0EAM9_9FIRM</name>
<dbReference type="eggNOG" id="COG0348">
    <property type="taxonomic scope" value="Bacteria"/>
</dbReference>
<keyword evidence="4" id="KW-0408">Iron</keyword>
<dbReference type="KEGG" id="dmt:DESME_02855"/>
<feature type="transmembrane region" description="Helical" evidence="7">
    <location>
        <begin position="172"/>
        <end position="195"/>
    </location>
</feature>
<dbReference type="PROSITE" id="PS51379">
    <property type="entry name" value="4FE4S_FER_2"/>
    <property type="match status" value="2"/>
</dbReference>
<evidence type="ECO:0000256" key="3">
    <source>
        <dbReference type="ARBA" id="ARBA00022723"/>
    </source>
</evidence>
<dbReference type="STRING" id="871968.DESME_02855"/>
<keyword evidence="2" id="KW-1003">Cell membrane</keyword>
<evidence type="ECO:0000256" key="2">
    <source>
        <dbReference type="ARBA" id="ARBA00022475"/>
    </source>
</evidence>
<keyword evidence="5" id="KW-0411">Iron-sulfur</keyword>
<feature type="domain" description="4Fe-4S ferredoxin-type" evidence="8">
    <location>
        <begin position="219"/>
        <end position="247"/>
    </location>
</feature>
<reference evidence="9 10" key="1">
    <citation type="submission" date="2013-12" db="EMBL/GenBank/DDBJ databases">
        <authorList>
            <consortium name="DOE Joint Genome Institute"/>
            <person name="Smidt H."/>
            <person name="Huntemann M."/>
            <person name="Han J."/>
            <person name="Chen A."/>
            <person name="Kyrpides N."/>
            <person name="Mavromatis K."/>
            <person name="Markowitz V."/>
            <person name="Palaniappan K."/>
            <person name="Ivanova N."/>
            <person name="Schaumberg A."/>
            <person name="Pati A."/>
            <person name="Liolios K."/>
            <person name="Nordberg H.P."/>
            <person name="Cantor M.N."/>
            <person name="Hua S.X."/>
            <person name="Woyke T."/>
        </authorList>
    </citation>
    <scope>NUCLEOTIDE SEQUENCE [LARGE SCALE GENOMIC DNA]</scope>
    <source>
        <strain evidence="10">DSM 15288</strain>
    </source>
</reference>
<dbReference type="Pfam" id="PF12801">
    <property type="entry name" value="Fer4_5"/>
    <property type="match status" value="1"/>
</dbReference>
<dbReference type="PROSITE" id="PS00198">
    <property type="entry name" value="4FE4S_FER_1"/>
    <property type="match status" value="1"/>
</dbReference>
<dbReference type="HOGENOM" id="CLU_033147_0_0_9"/>
<dbReference type="Proteomes" id="UP000010847">
    <property type="component" value="Chromosome"/>
</dbReference>
<evidence type="ECO:0000313" key="10">
    <source>
        <dbReference type="Proteomes" id="UP000010847"/>
    </source>
</evidence>
<evidence type="ECO:0000313" key="9">
    <source>
        <dbReference type="EMBL" id="AHF06116.1"/>
    </source>
</evidence>
<dbReference type="GO" id="GO:0051536">
    <property type="term" value="F:iron-sulfur cluster binding"/>
    <property type="evidence" value="ECO:0007669"/>
    <property type="project" value="UniProtKB-KW"/>
</dbReference>
<dbReference type="InterPro" id="IPR017900">
    <property type="entry name" value="4Fe4S_Fe_S_CS"/>
</dbReference>
<accession>W0EAM9</accession>
<protein>
    <submittedName>
        <fullName evidence="9">(4Fe-4S)-binding protein</fullName>
    </submittedName>
</protein>
<evidence type="ECO:0000256" key="4">
    <source>
        <dbReference type="ARBA" id="ARBA00023004"/>
    </source>
</evidence>
<sequence>MKMRKKVRIKVQIAFALVVLLIGIKFFMFVNYITSADSALAVNRPPGVEAFLPISALVSLRAWLGLGIFDTIHPAALVIFLTAIFISLFLKRAFCSWICPIGTLSEGLSLLGQKMFKTNYTLPKWLDYPFRSVKYILLTFFVVFIFFGMSPMEAYSFLQTPYNMIADVKMLTFFQNITAVGMTVIAVLVVLSLLIKQFWCRYLCPYGALLGLFSVISPWKITRDSSSCISCGQCRKACPNQLKVDEALRVSSPECTGCLSCVEVCPVKGTLSFKLPRKLHRFPSPFALGVTLIAVWFISVSIAKITGHWETSIPLEMYKTLIP</sequence>
<keyword evidence="7" id="KW-1133">Transmembrane helix</keyword>
<evidence type="ECO:0000256" key="6">
    <source>
        <dbReference type="ARBA" id="ARBA00023136"/>
    </source>
</evidence>
<feature type="transmembrane region" description="Helical" evidence="7">
    <location>
        <begin position="202"/>
        <end position="219"/>
    </location>
</feature>
<evidence type="ECO:0000256" key="1">
    <source>
        <dbReference type="ARBA" id="ARBA00004236"/>
    </source>
</evidence>
<dbReference type="GO" id="GO:0046872">
    <property type="term" value="F:metal ion binding"/>
    <property type="evidence" value="ECO:0007669"/>
    <property type="project" value="UniProtKB-KW"/>
</dbReference>
<gene>
    <name evidence="9" type="ORF">DESME_02855</name>
</gene>
<keyword evidence="3" id="KW-0479">Metal-binding</keyword>
<keyword evidence="10" id="KW-1185">Reference proteome</keyword>
<evidence type="ECO:0000256" key="7">
    <source>
        <dbReference type="SAM" id="Phobius"/>
    </source>
</evidence>
<dbReference type="EMBL" id="CP007032">
    <property type="protein sequence ID" value="AHF06116.1"/>
    <property type="molecule type" value="Genomic_DNA"/>
</dbReference>
<dbReference type="GO" id="GO:0005886">
    <property type="term" value="C:plasma membrane"/>
    <property type="evidence" value="ECO:0007669"/>
    <property type="project" value="UniProtKB-SubCell"/>
</dbReference>
<dbReference type="AlphaFoldDB" id="W0EAM9"/>
<dbReference type="SUPFAM" id="SSF54862">
    <property type="entry name" value="4Fe-4S ferredoxins"/>
    <property type="match status" value="1"/>
</dbReference>
<organism evidence="9 10">
    <name type="scientific">Desulfitobacterium metallireducens DSM 15288</name>
    <dbReference type="NCBI Taxonomy" id="871968"/>
    <lineage>
        <taxon>Bacteria</taxon>
        <taxon>Bacillati</taxon>
        <taxon>Bacillota</taxon>
        <taxon>Clostridia</taxon>
        <taxon>Eubacteriales</taxon>
        <taxon>Desulfitobacteriaceae</taxon>
        <taxon>Desulfitobacterium</taxon>
    </lineage>
</organism>
<dbReference type="Gene3D" id="3.30.70.20">
    <property type="match status" value="1"/>
</dbReference>
<feature type="domain" description="4Fe-4S ferredoxin-type" evidence="8">
    <location>
        <begin position="248"/>
        <end position="276"/>
    </location>
</feature>
<keyword evidence="6 7" id="KW-0472">Membrane</keyword>
<feature type="transmembrane region" description="Helical" evidence="7">
    <location>
        <begin position="12"/>
        <end position="33"/>
    </location>
</feature>
<comment type="subcellular location">
    <subcellularLocation>
        <location evidence="1">Cell membrane</location>
    </subcellularLocation>
</comment>
<dbReference type="Pfam" id="PF13237">
    <property type="entry name" value="Fer4_10"/>
    <property type="match status" value="1"/>
</dbReference>
<dbReference type="InterPro" id="IPR017896">
    <property type="entry name" value="4Fe4S_Fe-S-bd"/>
</dbReference>
<feature type="transmembrane region" description="Helical" evidence="7">
    <location>
        <begin position="133"/>
        <end position="152"/>
    </location>
</feature>
<evidence type="ECO:0000259" key="8">
    <source>
        <dbReference type="PROSITE" id="PS51379"/>
    </source>
</evidence>
<dbReference type="InterPro" id="IPR052378">
    <property type="entry name" value="NosR_regulator"/>
</dbReference>
<feature type="transmembrane region" description="Helical" evidence="7">
    <location>
        <begin position="71"/>
        <end position="90"/>
    </location>
</feature>
<dbReference type="PANTHER" id="PTHR30224:SF4">
    <property type="entry name" value="ELECTRON TRANSPORT PROTEIN YCCM-RELATED"/>
    <property type="match status" value="1"/>
</dbReference>
<dbReference type="PANTHER" id="PTHR30224">
    <property type="entry name" value="ELECTRON TRANSPORT PROTEIN"/>
    <property type="match status" value="1"/>
</dbReference>
<keyword evidence="7" id="KW-0812">Transmembrane</keyword>
<proteinExistence type="predicted"/>
<evidence type="ECO:0000256" key="5">
    <source>
        <dbReference type="ARBA" id="ARBA00023014"/>
    </source>
</evidence>
<feature type="transmembrane region" description="Helical" evidence="7">
    <location>
        <begin position="282"/>
        <end position="303"/>
    </location>
</feature>